<sequence>MIGLVDYAISDSDDDSYESRESVKANIPTENKTNSSTWVEEDVSTENSISSVDSFSQNLLAGPSFLSSLPAASSNTPAVTRDEIEDELDELVKPKEWEVKVAKKHKKRLKKKDIKDSRETLNSVSIDGSKKGKKMIDAFGAIRDSFVSSDEDETSNHSSKSHSTKKGLLDMLPAPKAISKVSNKRTNVSLLPSSILNKIPKSSDIGKGVGMQEAQSQVTDDEELDQESVASDFFGLSRDESTDVSISTRCDRIISPSTSVLSEPATGQNNLATSDISHSQHISSSVYDNPANSVSIESSTSRVCSGESTAVSVPLPEGISSNDIIDVNLDKELGSNIRANLLKNLHNKSLAEAAIAHLPSSQRRKNPIDIVARRKHQITYLADMAVVHEERLAEQWSRNRQNRRMSAQKYGF</sequence>
<keyword evidence="3" id="KW-1185">Reference proteome</keyword>
<dbReference type="Pfam" id="PF10253">
    <property type="entry name" value="PRCC"/>
    <property type="match status" value="1"/>
</dbReference>
<proteinExistence type="predicted"/>
<accession>A0ABD6EGE5</accession>
<dbReference type="Proteomes" id="UP001608902">
    <property type="component" value="Unassembled WGS sequence"/>
</dbReference>
<evidence type="ECO:0000256" key="1">
    <source>
        <dbReference type="SAM" id="MobiDB-lite"/>
    </source>
</evidence>
<reference evidence="2 3" key="1">
    <citation type="submission" date="2024-08" db="EMBL/GenBank/DDBJ databases">
        <title>Gnathostoma spinigerum genome.</title>
        <authorList>
            <person name="Gonzalez-Bertolin B."/>
            <person name="Monzon S."/>
            <person name="Zaballos A."/>
            <person name="Jimenez P."/>
            <person name="Dekumyoy P."/>
            <person name="Varona S."/>
            <person name="Cuesta I."/>
            <person name="Sumanam S."/>
            <person name="Adisakwattana P."/>
            <person name="Gasser R.B."/>
            <person name="Hernandez-Gonzalez A."/>
            <person name="Young N.D."/>
            <person name="Perteguer M.J."/>
        </authorList>
    </citation>
    <scope>NUCLEOTIDE SEQUENCE [LARGE SCALE GENOMIC DNA]</scope>
    <source>
        <strain evidence="2">AL3</strain>
        <tissue evidence="2">Liver</tissue>
    </source>
</reference>
<gene>
    <name evidence="2" type="ORF">AB6A40_002712</name>
</gene>
<dbReference type="PANTHER" id="PTHR13621:SF2">
    <property type="entry name" value="PROLINE-RICH PROTEIN PRCC"/>
    <property type="match status" value="1"/>
</dbReference>
<feature type="compositionally biased region" description="Polar residues" evidence="1">
    <location>
        <begin position="28"/>
        <end position="38"/>
    </location>
</feature>
<evidence type="ECO:0000313" key="3">
    <source>
        <dbReference type="Proteomes" id="UP001608902"/>
    </source>
</evidence>
<dbReference type="AlphaFoldDB" id="A0ABD6EGE5"/>
<feature type="region of interest" description="Disordered" evidence="1">
    <location>
        <begin position="206"/>
        <end position="225"/>
    </location>
</feature>
<evidence type="ECO:0008006" key="4">
    <source>
        <dbReference type="Google" id="ProtNLM"/>
    </source>
</evidence>
<dbReference type="EMBL" id="JBGFUD010001248">
    <property type="protein sequence ID" value="MFH4976003.1"/>
    <property type="molecule type" value="Genomic_DNA"/>
</dbReference>
<name>A0ABD6EGE5_9BILA</name>
<feature type="region of interest" description="Disordered" evidence="1">
    <location>
        <begin position="1"/>
        <end position="39"/>
    </location>
</feature>
<evidence type="ECO:0000313" key="2">
    <source>
        <dbReference type="EMBL" id="MFH4976003.1"/>
    </source>
</evidence>
<comment type="caution">
    <text evidence="2">The sequence shown here is derived from an EMBL/GenBank/DDBJ whole genome shotgun (WGS) entry which is preliminary data.</text>
</comment>
<dbReference type="InterPro" id="IPR018800">
    <property type="entry name" value="PRCC"/>
</dbReference>
<feature type="compositionally biased region" description="Low complexity" evidence="1">
    <location>
        <begin position="1"/>
        <end position="10"/>
    </location>
</feature>
<dbReference type="PANTHER" id="PTHR13621">
    <property type="entry name" value="PROLINE-RICH PROTEIN PRCC"/>
    <property type="match status" value="1"/>
</dbReference>
<organism evidence="2 3">
    <name type="scientific">Gnathostoma spinigerum</name>
    <dbReference type="NCBI Taxonomy" id="75299"/>
    <lineage>
        <taxon>Eukaryota</taxon>
        <taxon>Metazoa</taxon>
        <taxon>Ecdysozoa</taxon>
        <taxon>Nematoda</taxon>
        <taxon>Chromadorea</taxon>
        <taxon>Rhabditida</taxon>
        <taxon>Spirurina</taxon>
        <taxon>Gnathostomatomorpha</taxon>
        <taxon>Gnathostomatoidea</taxon>
        <taxon>Gnathostomatidae</taxon>
        <taxon>Gnathostoma</taxon>
    </lineage>
</organism>
<protein>
    <recommendedName>
        <fullName evidence="4">Proline-rich protein PRCC</fullName>
    </recommendedName>
</protein>